<feature type="compositionally biased region" description="Polar residues" evidence="1">
    <location>
        <begin position="184"/>
        <end position="210"/>
    </location>
</feature>
<dbReference type="RefSeq" id="XP_003113286.2">
    <property type="nucleotide sequence ID" value="XM_003113238.2"/>
</dbReference>
<dbReference type="eggNOG" id="ENOG502TGC1">
    <property type="taxonomic scope" value="Eukaryota"/>
</dbReference>
<name>E3LSH4_CAERE</name>
<feature type="compositionally biased region" description="Low complexity" evidence="1">
    <location>
        <begin position="115"/>
        <end position="130"/>
    </location>
</feature>
<dbReference type="InParanoid" id="E3LSH4"/>
<dbReference type="STRING" id="31234.E3LSH4"/>
<evidence type="ECO:0000313" key="2">
    <source>
        <dbReference type="EMBL" id="EFP09540.1"/>
    </source>
</evidence>
<feature type="compositionally biased region" description="Basic and acidic residues" evidence="1">
    <location>
        <begin position="244"/>
        <end position="258"/>
    </location>
</feature>
<sequence length="559" mass="60122">MTQWDYERRKKKNKEDSGSEKGDSLIKDESFCNRTAIELVSIHSDIEMSKPSKSPNQAKSSSSVGSVCPPTARSLSMMTAEPLTDPRLIPTALSNSVNTAIGGTPSDFESNSGLSDTSAGSGRASSATSTPKTAQAPTSPEIIMNDLRRGSLFGRQTKSLGGSQSMETPQSVTNVTWTNTDMSTASQLSSFDRKPLNNQSSINSEMSESMKTGIPKSEKSVNRLSRLSGASKTRRRSPIAEINALKRHEEQKKQHDALQDSMIPEKSTKSKKSKKTKSKKSGKRRKRLDASGKSTKSGKSKKLGLSQKSTKSGKVAKKQPSERMDPDFSKKSKKSMKSTKSKKMEQTPAFGQSGVVKKGDNSVYLPGVMNNAPPAAPTIKNVPMKRNPPAGLSSKSRKGNPTPAYNFPGAGQCTRNMSDVAPRTPQNVIDPNQSHVVYDVAKLTPAQRRFQPKQPAGCSGIKQQPKSLFGTKKPASSSASRQTSVVAPPAEIPSTGNNKIVIFGKTPDGKNMVQMTIDMQIVAGEALGASDKPMTIVPKKVIVGGKELAFDSEEKSNRQ</sequence>
<feature type="region of interest" description="Disordered" evidence="1">
    <location>
        <begin position="1"/>
        <end position="28"/>
    </location>
</feature>
<dbReference type="Proteomes" id="UP000008281">
    <property type="component" value="Unassembled WGS sequence"/>
</dbReference>
<feature type="compositionally biased region" description="Polar residues" evidence="1">
    <location>
        <begin position="154"/>
        <end position="170"/>
    </location>
</feature>
<evidence type="ECO:0000313" key="3">
    <source>
        <dbReference type="Proteomes" id="UP000008281"/>
    </source>
</evidence>
<feature type="region of interest" description="Disordered" evidence="1">
    <location>
        <begin position="43"/>
        <end position="170"/>
    </location>
</feature>
<dbReference type="GeneID" id="9814707"/>
<dbReference type="AlphaFoldDB" id="E3LSH4"/>
<feature type="region of interest" description="Disordered" evidence="1">
    <location>
        <begin position="450"/>
        <end position="491"/>
    </location>
</feature>
<dbReference type="CTD" id="9814707"/>
<dbReference type="EMBL" id="DS268414">
    <property type="protein sequence ID" value="EFP09540.1"/>
    <property type="molecule type" value="Genomic_DNA"/>
</dbReference>
<feature type="compositionally biased region" description="Polar residues" evidence="1">
    <location>
        <begin position="92"/>
        <end position="114"/>
    </location>
</feature>
<feature type="compositionally biased region" description="Basic and acidic residues" evidence="1">
    <location>
        <begin position="319"/>
        <end position="330"/>
    </location>
</feature>
<organism evidence="3">
    <name type="scientific">Caenorhabditis remanei</name>
    <name type="common">Caenorhabditis vulgaris</name>
    <dbReference type="NCBI Taxonomy" id="31234"/>
    <lineage>
        <taxon>Eukaryota</taxon>
        <taxon>Metazoa</taxon>
        <taxon>Ecdysozoa</taxon>
        <taxon>Nematoda</taxon>
        <taxon>Chromadorea</taxon>
        <taxon>Rhabditida</taxon>
        <taxon>Rhabditina</taxon>
        <taxon>Rhabditomorpha</taxon>
        <taxon>Rhabditoidea</taxon>
        <taxon>Rhabditidae</taxon>
        <taxon>Peloderinae</taxon>
        <taxon>Caenorhabditis</taxon>
    </lineage>
</organism>
<dbReference type="OMA" id="NESPAYN"/>
<feature type="compositionally biased region" description="Low complexity" evidence="1">
    <location>
        <begin position="303"/>
        <end position="313"/>
    </location>
</feature>
<feature type="compositionally biased region" description="Polar residues" evidence="1">
    <location>
        <begin position="474"/>
        <end position="485"/>
    </location>
</feature>
<protein>
    <submittedName>
        <fullName evidence="2">Uncharacterized protein</fullName>
    </submittedName>
</protein>
<feature type="compositionally biased region" description="Polar residues" evidence="1">
    <location>
        <begin position="222"/>
        <end position="231"/>
    </location>
</feature>
<dbReference type="KEGG" id="crq:GCK72_009416"/>
<evidence type="ECO:0000256" key="1">
    <source>
        <dbReference type="SAM" id="MobiDB-lite"/>
    </source>
</evidence>
<accession>E3LSH4</accession>
<dbReference type="HOGENOM" id="CLU_533448_0_0_1"/>
<feature type="compositionally biased region" description="Low complexity" evidence="1">
    <location>
        <begin position="51"/>
        <end position="63"/>
    </location>
</feature>
<feature type="region of interest" description="Disordered" evidence="1">
    <location>
        <begin position="374"/>
        <end position="430"/>
    </location>
</feature>
<dbReference type="OrthoDB" id="5843289at2759"/>
<dbReference type="FunCoup" id="E3LSH4">
    <property type="interactions" value="1908"/>
</dbReference>
<feature type="compositionally biased region" description="Basic residues" evidence="1">
    <location>
        <begin position="331"/>
        <end position="341"/>
    </location>
</feature>
<gene>
    <name evidence="2" type="ORF">CRE_25316</name>
</gene>
<feature type="region of interest" description="Disordered" evidence="1">
    <location>
        <begin position="184"/>
        <end position="357"/>
    </location>
</feature>
<keyword evidence="3" id="KW-1185">Reference proteome</keyword>
<feature type="compositionally biased region" description="Basic residues" evidence="1">
    <location>
        <begin position="269"/>
        <end position="287"/>
    </location>
</feature>
<proteinExistence type="predicted"/>
<reference evidence="2" key="1">
    <citation type="submission" date="2007-07" db="EMBL/GenBank/DDBJ databases">
        <title>PCAP assembly of the Caenorhabditis remanei genome.</title>
        <authorList>
            <consortium name="The Caenorhabditis remanei Sequencing Consortium"/>
            <person name="Wilson R.K."/>
        </authorList>
    </citation>
    <scope>NUCLEOTIDE SEQUENCE [LARGE SCALE GENOMIC DNA]</scope>
    <source>
        <strain evidence="2">PB4641</strain>
    </source>
</reference>